<dbReference type="AlphaFoldDB" id="A0A2T2N360"/>
<proteinExistence type="inferred from homology"/>
<dbReference type="OrthoDB" id="269227at2759"/>
<dbReference type="Gene3D" id="3.50.50.60">
    <property type="entry name" value="FAD/NAD(P)-binding domain"/>
    <property type="match status" value="2"/>
</dbReference>
<dbReference type="PIRSF" id="PIRSF000137">
    <property type="entry name" value="Alcohol_oxidase"/>
    <property type="match status" value="1"/>
</dbReference>
<dbReference type="Gene3D" id="3.30.560.10">
    <property type="entry name" value="Glucose Oxidase, domain 3"/>
    <property type="match status" value="1"/>
</dbReference>
<evidence type="ECO:0000256" key="3">
    <source>
        <dbReference type="SAM" id="SignalP"/>
    </source>
</evidence>
<organism evidence="5 6">
    <name type="scientific">Corynespora cassiicola Philippines</name>
    <dbReference type="NCBI Taxonomy" id="1448308"/>
    <lineage>
        <taxon>Eukaryota</taxon>
        <taxon>Fungi</taxon>
        <taxon>Dikarya</taxon>
        <taxon>Ascomycota</taxon>
        <taxon>Pezizomycotina</taxon>
        <taxon>Dothideomycetes</taxon>
        <taxon>Pleosporomycetidae</taxon>
        <taxon>Pleosporales</taxon>
        <taxon>Corynesporascaceae</taxon>
        <taxon>Corynespora</taxon>
    </lineage>
</organism>
<dbReference type="GO" id="GO:0016614">
    <property type="term" value="F:oxidoreductase activity, acting on CH-OH group of donors"/>
    <property type="evidence" value="ECO:0007669"/>
    <property type="project" value="InterPro"/>
</dbReference>
<dbReference type="SUPFAM" id="SSF51905">
    <property type="entry name" value="FAD/NAD(P)-binding domain"/>
    <property type="match status" value="1"/>
</dbReference>
<feature type="domain" description="Glucose-methanol-choline oxidoreductase N-terminal" evidence="4">
    <location>
        <begin position="347"/>
        <end position="361"/>
    </location>
</feature>
<protein>
    <submittedName>
        <fullName evidence="5">Alcohol oxidase</fullName>
    </submittedName>
</protein>
<dbReference type="Pfam" id="PF00732">
    <property type="entry name" value="GMC_oxred_N"/>
    <property type="match status" value="1"/>
</dbReference>
<evidence type="ECO:0000256" key="2">
    <source>
        <dbReference type="SAM" id="MobiDB-lite"/>
    </source>
</evidence>
<dbReference type="InterPro" id="IPR007867">
    <property type="entry name" value="GMC_OxRtase_C"/>
</dbReference>
<evidence type="ECO:0000259" key="4">
    <source>
        <dbReference type="PROSITE" id="PS00624"/>
    </source>
</evidence>
<sequence>MTPARLTGFGLAFLTLFSTSALTAHALSNNTYEFIVVGSGPGGGPLAANLARAGHSVLLVEAGDDQTENLNVSQWINFNAAGNDPATRWDFFVKHSSDEAQEARYLHRTWRKTDGGFYVGINPPQGSKPLGIYYPRAGTLGGCAMHNGCLTMNPNDLDWDEIAETTGDNSWSADNMRKYLVKLEKVHYNSTYEHGHDGWLDMTMLDAGYTSSADARQLSQLASEAAGYSVGDTSSLLQRDMNGNQPNRDNLVGPFGGVSHVHPDGRRSSPGYYVRDTVTDGKYPLTLFLDTLATRVIFQKNGTHPKAIGIEYLKGKSMYSADPRYNSSDPGVPGKAYASKEVILSGGAFNTPQLLLLSGIGPAAHLKSLDIPIVTDLPGVGQSVADNYEAGILSLGSRALTGMGEVFPAFWKTSQAKIRDIYMWCGSFLFEGFWPGFPNIPPNFNTTYGPSQYECALVHMNPRSQAGTLTLRSTDPRDVPDINLNFFNTSDSHLDLAAILEGVDWVRSWLGEVPNTGNGSLAPFTELHPCPGVIGAQNCSIAEQVTYIKEQAYSHHATSSARIGANGDKMAVLDSKFRVRGVGGLRVVDASSFPKVLGGFPVLPTMMLSEKATEDILAEYQAV</sequence>
<dbReference type="SUPFAM" id="SSF54373">
    <property type="entry name" value="FAD-linked reductases, C-terminal domain"/>
    <property type="match status" value="1"/>
</dbReference>
<dbReference type="PROSITE" id="PS00624">
    <property type="entry name" value="GMC_OXRED_2"/>
    <property type="match status" value="1"/>
</dbReference>
<dbReference type="Pfam" id="PF05199">
    <property type="entry name" value="GMC_oxred_C"/>
    <property type="match status" value="1"/>
</dbReference>
<dbReference type="InterPro" id="IPR012132">
    <property type="entry name" value="GMC_OxRdtase"/>
</dbReference>
<dbReference type="InterPro" id="IPR000172">
    <property type="entry name" value="GMC_OxRdtase_N"/>
</dbReference>
<dbReference type="PANTHER" id="PTHR11552:SF80">
    <property type="entry name" value="GMC OXIDOREDUCTASE"/>
    <property type="match status" value="1"/>
</dbReference>
<dbReference type="InterPro" id="IPR036188">
    <property type="entry name" value="FAD/NAD-bd_sf"/>
</dbReference>
<accession>A0A2T2N360</accession>
<feature type="region of interest" description="Disordered" evidence="2">
    <location>
        <begin position="247"/>
        <end position="270"/>
    </location>
</feature>
<gene>
    <name evidence="5" type="ORF">BS50DRAFT_656411</name>
</gene>
<keyword evidence="3" id="KW-0732">Signal</keyword>
<reference evidence="5 6" key="1">
    <citation type="journal article" date="2018" name="Front. Microbiol.">
        <title>Genome-Wide Analysis of Corynespora cassiicola Leaf Fall Disease Putative Effectors.</title>
        <authorList>
            <person name="Lopez D."/>
            <person name="Ribeiro S."/>
            <person name="Label P."/>
            <person name="Fumanal B."/>
            <person name="Venisse J.S."/>
            <person name="Kohler A."/>
            <person name="de Oliveira R.R."/>
            <person name="Labutti K."/>
            <person name="Lipzen A."/>
            <person name="Lail K."/>
            <person name="Bauer D."/>
            <person name="Ohm R.A."/>
            <person name="Barry K.W."/>
            <person name="Spatafora J."/>
            <person name="Grigoriev I.V."/>
            <person name="Martin F.M."/>
            <person name="Pujade-Renaud V."/>
        </authorList>
    </citation>
    <scope>NUCLEOTIDE SEQUENCE [LARGE SCALE GENOMIC DNA]</scope>
    <source>
        <strain evidence="5 6">Philippines</strain>
    </source>
</reference>
<keyword evidence="6" id="KW-1185">Reference proteome</keyword>
<feature type="signal peptide" evidence="3">
    <location>
        <begin position="1"/>
        <end position="26"/>
    </location>
</feature>
<evidence type="ECO:0000313" key="5">
    <source>
        <dbReference type="EMBL" id="PSN59809.1"/>
    </source>
</evidence>
<dbReference type="Proteomes" id="UP000240883">
    <property type="component" value="Unassembled WGS sequence"/>
</dbReference>
<dbReference type="PANTHER" id="PTHR11552">
    <property type="entry name" value="GLUCOSE-METHANOL-CHOLINE GMC OXIDOREDUCTASE"/>
    <property type="match status" value="1"/>
</dbReference>
<evidence type="ECO:0000313" key="6">
    <source>
        <dbReference type="Proteomes" id="UP000240883"/>
    </source>
</evidence>
<feature type="chain" id="PRO_5015413328" evidence="3">
    <location>
        <begin position="27"/>
        <end position="623"/>
    </location>
</feature>
<dbReference type="EMBL" id="KZ678152">
    <property type="protein sequence ID" value="PSN59809.1"/>
    <property type="molecule type" value="Genomic_DNA"/>
</dbReference>
<dbReference type="GO" id="GO:0050660">
    <property type="term" value="F:flavin adenine dinucleotide binding"/>
    <property type="evidence" value="ECO:0007669"/>
    <property type="project" value="InterPro"/>
</dbReference>
<comment type="similarity">
    <text evidence="1">Belongs to the GMC oxidoreductase family.</text>
</comment>
<evidence type="ECO:0000256" key="1">
    <source>
        <dbReference type="ARBA" id="ARBA00010790"/>
    </source>
</evidence>
<name>A0A2T2N360_CORCC</name>
<dbReference type="STRING" id="1448308.A0A2T2N360"/>